<dbReference type="InParanoid" id="F4P950"/>
<dbReference type="OMA" id="EKLMRMG"/>
<dbReference type="InterPro" id="IPR050508">
    <property type="entry name" value="Methyltransf_Superfamily"/>
</dbReference>
<dbReference type="SUPFAM" id="SSF53335">
    <property type="entry name" value="S-adenosyl-L-methionine-dependent methyltransferases"/>
    <property type="match status" value="1"/>
</dbReference>
<dbReference type="RefSeq" id="XP_006681008.1">
    <property type="nucleotide sequence ID" value="XM_006680945.1"/>
</dbReference>
<dbReference type="GO" id="GO:0008168">
    <property type="term" value="F:methyltransferase activity"/>
    <property type="evidence" value="ECO:0000318"/>
    <property type="project" value="GO_Central"/>
</dbReference>
<dbReference type="OrthoDB" id="416496at2759"/>
<evidence type="ECO:0000313" key="1">
    <source>
        <dbReference type="EMBL" id="EGF78117.1"/>
    </source>
</evidence>
<proteinExistence type="predicted"/>
<dbReference type="AlphaFoldDB" id="F4P950"/>
<keyword evidence="2" id="KW-1185">Reference proteome</keyword>
<name>F4P950_BATDJ</name>
<sequence length="260" mass="30035">MYGLSAYSTYQLYKIYQAPEPAPNCHEPKNQSPYQNVYSALAPDYDSKIDWDEYLLGIGRRRNQLLEHAVGDVLEVSAGTGRNLEYYNTSNITSLTLTDSSPEMLKQAYTKFQTSNHRHRYHRTPPKFIVMNSQHILDTTQTMMQQEQPVAQYDTVVDTFGLCSHTDPVAALKEMARVCRKKTGRILLLEHGRTGSWDWLNTALDKFSGDHARDWGCWWNRDILGFVKDAGLEIEQVKRYHFGTTYLLVCKPSRNQQETR</sequence>
<dbReference type="PANTHER" id="PTHR42912">
    <property type="entry name" value="METHYLTRANSFERASE"/>
    <property type="match status" value="1"/>
</dbReference>
<dbReference type="Pfam" id="PF13489">
    <property type="entry name" value="Methyltransf_23"/>
    <property type="match status" value="1"/>
</dbReference>
<evidence type="ECO:0008006" key="3">
    <source>
        <dbReference type="Google" id="ProtNLM"/>
    </source>
</evidence>
<dbReference type="STRING" id="684364.F4P950"/>
<accession>F4P950</accession>
<dbReference type="CDD" id="cd02440">
    <property type="entry name" value="AdoMet_MTases"/>
    <property type="match status" value="1"/>
</dbReference>
<dbReference type="Gene3D" id="3.40.50.150">
    <property type="entry name" value="Vaccinia Virus protein VP39"/>
    <property type="match status" value="1"/>
</dbReference>
<reference evidence="1 2" key="1">
    <citation type="submission" date="2009-12" db="EMBL/GenBank/DDBJ databases">
        <title>The draft genome of Batrachochytrium dendrobatidis.</title>
        <authorList>
            <consortium name="US DOE Joint Genome Institute (JGI-PGF)"/>
            <person name="Kuo A."/>
            <person name="Salamov A."/>
            <person name="Schmutz J."/>
            <person name="Lucas S."/>
            <person name="Pitluck S."/>
            <person name="Rosenblum E."/>
            <person name="Stajich J."/>
            <person name="Eisen M."/>
            <person name="Grigoriev I.V."/>
        </authorList>
    </citation>
    <scope>NUCLEOTIDE SEQUENCE [LARGE SCALE GENOMIC DNA]</scope>
    <source>
        <strain evidence="2">JAM81 / FGSC 10211</strain>
    </source>
</reference>
<protein>
    <recommendedName>
        <fullName evidence="3">Methyltransferase domain-containing protein</fullName>
    </recommendedName>
</protein>
<dbReference type="Proteomes" id="UP000007241">
    <property type="component" value="Unassembled WGS sequence"/>
</dbReference>
<dbReference type="HOGENOM" id="CLU_037990_3_0_1"/>
<dbReference type="InterPro" id="IPR029063">
    <property type="entry name" value="SAM-dependent_MTases_sf"/>
</dbReference>
<evidence type="ECO:0000313" key="2">
    <source>
        <dbReference type="Proteomes" id="UP000007241"/>
    </source>
</evidence>
<gene>
    <name evidence="1" type="ORF">BATDEDRAFT_13443</name>
</gene>
<dbReference type="EMBL" id="GL882889">
    <property type="protein sequence ID" value="EGF78117.1"/>
    <property type="molecule type" value="Genomic_DNA"/>
</dbReference>
<dbReference type="PANTHER" id="PTHR42912:SF83">
    <property type="entry name" value="METHYLTRANSFERASE TYPE 11 DOMAIN-CONTAINING PROTEIN"/>
    <property type="match status" value="1"/>
</dbReference>
<organism evidence="1 2">
    <name type="scientific">Batrachochytrium dendrobatidis (strain JAM81 / FGSC 10211)</name>
    <name type="common">Frog chytrid fungus</name>
    <dbReference type="NCBI Taxonomy" id="684364"/>
    <lineage>
        <taxon>Eukaryota</taxon>
        <taxon>Fungi</taxon>
        <taxon>Fungi incertae sedis</taxon>
        <taxon>Chytridiomycota</taxon>
        <taxon>Chytridiomycota incertae sedis</taxon>
        <taxon>Chytridiomycetes</taxon>
        <taxon>Rhizophydiales</taxon>
        <taxon>Rhizophydiales incertae sedis</taxon>
        <taxon>Batrachochytrium</taxon>
    </lineage>
</organism>
<dbReference type="GeneID" id="18236804"/>